<comment type="caution">
    <text evidence="2">The sequence shown here is derived from an EMBL/GenBank/DDBJ whole genome shotgun (WGS) entry which is preliminary data.</text>
</comment>
<evidence type="ECO:0000256" key="1">
    <source>
        <dbReference type="SAM" id="MobiDB-lite"/>
    </source>
</evidence>
<evidence type="ECO:0000313" key="2">
    <source>
        <dbReference type="EMBL" id="KAK6742023.1"/>
    </source>
</evidence>
<sequence length="234" mass="26798">MKRIQVEYERSLTIGSANCNYYTGAFMSYIVGVYPKRKDVDALRDQTTHHGNFFVPDQVSLELVTLYDVLRVAVAERNGLHKDEVQQPTSKFFLNWFANSFGKTHTIKVMRRFLKNTRYGDLNISCNTYYNDSYAIACAYVYYRLRHYANGEATTESERMQVIESKVQIARFRARAERDEEVAVEEPGHDNEASNRRTVSGRHTVAAAEKDFGYSAIEEDSTSPPASDWCPGAR</sequence>
<organism evidence="2 3">
    <name type="scientific">Necator americanus</name>
    <name type="common">Human hookworm</name>
    <dbReference type="NCBI Taxonomy" id="51031"/>
    <lineage>
        <taxon>Eukaryota</taxon>
        <taxon>Metazoa</taxon>
        <taxon>Ecdysozoa</taxon>
        <taxon>Nematoda</taxon>
        <taxon>Chromadorea</taxon>
        <taxon>Rhabditida</taxon>
        <taxon>Rhabditina</taxon>
        <taxon>Rhabditomorpha</taxon>
        <taxon>Strongyloidea</taxon>
        <taxon>Ancylostomatidae</taxon>
        <taxon>Bunostominae</taxon>
        <taxon>Necator</taxon>
    </lineage>
</organism>
<evidence type="ECO:0000313" key="3">
    <source>
        <dbReference type="Proteomes" id="UP001303046"/>
    </source>
</evidence>
<keyword evidence="3" id="KW-1185">Reference proteome</keyword>
<protein>
    <submittedName>
        <fullName evidence="2">Uncharacterized protein</fullName>
    </submittedName>
</protein>
<proteinExistence type="predicted"/>
<reference evidence="2 3" key="1">
    <citation type="submission" date="2023-08" db="EMBL/GenBank/DDBJ databases">
        <title>A Necator americanus chromosomal reference genome.</title>
        <authorList>
            <person name="Ilik V."/>
            <person name="Petrzelkova K.J."/>
            <person name="Pardy F."/>
            <person name="Fuh T."/>
            <person name="Niatou-Singa F.S."/>
            <person name="Gouil Q."/>
            <person name="Baker L."/>
            <person name="Ritchie M.E."/>
            <person name="Jex A.R."/>
            <person name="Gazzola D."/>
            <person name="Li H."/>
            <person name="Toshio Fujiwara R."/>
            <person name="Zhan B."/>
            <person name="Aroian R.V."/>
            <person name="Pafco B."/>
            <person name="Schwarz E.M."/>
        </authorList>
    </citation>
    <scope>NUCLEOTIDE SEQUENCE [LARGE SCALE GENOMIC DNA]</scope>
    <source>
        <strain evidence="2 3">Aroian</strain>
        <tissue evidence="2">Whole animal</tissue>
    </source>
</reference>
<dbReference type="EMBL" id="JAVFWL010000003">
    <property type="protein sequence ID" value="KAK6742023.1"/>
    <property type="molecule type" value="Genomic_DNA"/>
</dbReference>
<name>A0ABR1CW38_NECAM</name>
<accession>A0ABR1CW38</accession>
<feature type="region of interest" description="Disordered" evidence="1">
    <location>
        <begin position="178"/>
        <end position="234"/>
    </location>
</feature>
<dbReference type="Proteomes" id="UP001303046">
    <property type="component" value="Unassembled WGS sequence"/>
</dbReference>
<gene>
    <name evidence="2" type="primary">Necator_chrIII.g10487</name>
    <name evidence="2" type="ORF">RB195_009722</name>
</gene>
<feature type="compositionally biased region" description="Basic and acidic residues" evidence="1">
    <location>
        <begin position="186"/>
        <end position="195"/>
    </location>
</feature>